<organism evidence="9 10">
    <name type="scientific">Phyllostomus discolor</name>
    <name type="common">pale spear-nosed bat</name>
    <dbReference type="NCBI Taxonomy" id="89673"/>
    <lineage>
        <taxon>Eukaryota</taxon>
        <taxon>Metazoa</taxon>
        <taxon>Chordata</taxon>
        <taxon>Craniata</taxon>
        <taxon>Vertebrata</taxon>
        <taxon>Euteleostomi</taxon>
        <taxon>Mammalia</taxon>
        <taxon>Eutheria</taxon>
        <taxon>Laurasiatheria</taxon>
        <taxon>Chiroptera</taxon>
        <taxon>Yangochiroptera</taxon>
        <taxon>Phyllostomidae</taxon>
        <taxon>Phyllostominae</taxon>
        <taxon>Phyllostomus</taxon>
    </lineage>
</organism>
<evidence type="ECO:0000313" key="9">
    <source>
        <dbReference type="Proteomes" id="UP000504628"/>
    </source>
</evidence>
<gene>
    <name evidence="10" type="primary">CMTM4</name>
</gene>
<evidence type="ECO:0000256" key="1">
    <source>
        <dbReference type="ARBA" id="ARBA00004141"/>
    </source>
</evidence>
<feature type="compositionally biased region" description="Low complexity" evidence="6">
    <location>
        <begin position="15"/>
        <end position="25"/>
    </location>
</feature>
<keyword evidence="3 7" id="KW-1133">Transmembrane helix</keyword>
<dbReference type="PROSITE" id="PS51225">
    <property type="entry name" value="MARVEL"/>
    <property type="match status" value="1"/>
</dbReference>
<evidence type="ECO:0000256" key="4">
    <source>
        <dbReference type="ARBA" id="ARBA00023136"/>
    </source>
</evidence>
<protein>
    <submittedName>
        <fullName evidence="10">CKLF-like MARVEL transmembrane domain-containing protein 4 isoform X2</fullName>
    </submittedName>
</protein>
<feature type="transmembrane region" description="Helical" evidence="7">
    <location>
        <begin position="118"/>
        <end position="139"/>
    </location>
</feature>
<reference evidence="10" key="1">
    <citation type="submission" date="2025-08" db="UniProtKB">
        <authorList>
            <consortium name="RefSeq"/>
        </authorList>
    </citation>
    <scope>IDENTIFICATION</scope>
    <source>
        <tissue evidence="10">Muscle</tissue>
    </source>
</reference>
<evidence type="ECO:0000313" key="10">
    <source>
        <dbReference type="RefSeq" id="XP_035867854.1"/>
    </source>
</evidence>
<feature type="transmembrane region" description="Helical" evidence="7">
    <location>
        <begin position="84"/>
        <end position="106"/>
    </location>
</feature>
<evidence type="ECO:0000256" key="7">
    <source>
        <dbReference type="SAM" id="Phobius"/>
    </source>
</evidence>
<dbReference type="InterPro" id="IPR008253">
    <property type="entry name" value="Marvel"/>
</dbReference>
<proteinExistence type="predicted"/>
<comment type="subcellular location">
    <subcellularLocation>
        <location evidence="1">Membrane</location>
        <topology evidence="1">Multi-pass membrane protein</topology>
    </subcellularLocation>
</comment>
<dbReference type="Proteomes" id="UP000504628">
    <property type="component" value="Chromosome 12"/>
</dbReference>
<feature type="compositionally biased region" description="Acidic residues" evidence="6">
    <location>
        <begin position="1"/>
        <end position="11"/>
    </location>
</feature>
<feature type="transmembrane region" description="Helical" evidence="7">
    <location>
        <begin position="49"/>
        <end position="72"/>
    </location>
</feature>
<dbReference type="Pfam" id="PF01284">
    <property type="entry name" value="MARVEL"/>
    <property type="match status" value="1"/>
</dbReference>
<feature type="domain" description="MARVEL" evidence="8">
    <location>
        <begin position="49"/>
        <end position="175"/>
    </location>
</feature>
<sequence length="175" mass="19386">MRSGEELDGFEGEASSTSMISGASSPYQPTTEPVSQRRGLAGLRCDPDYLRGALGCLKVAQVILALIAFICIETIMECSPCEGLYFFEFVSCSAFVVTGVLLILFSLNLHMRIPQINWNLTIFGFLATAVYAVNTFLAVRKWRVSVRQQSASDYIRARTESRDADGRPEVQRLDT</sequence>
<keyword evidence="4 5" id="KW-0472">Membrane</keyword>
<dbReference type="PANTHER" id="PTHR22776:SF29">
    <property type="entry name" value="CKLF-LIKE MARVEL TRANSMEMBRANE DOMAIN-CONTAINING PROTEIN 4"/>
    <property type="match status" value="1"/>
</dbReference>
<dbReference type="RefSeq" id="XP_035867854.1">
    <property type="nucleotide sequence ID" value="XM_036011961.1"/>
</dbReference>
<evidence type="ECO:0000256" key="6">
    <source>
        <dbReference type="SAM" id="MobiDB-lite"/>
    </source>
</evidence>
<dbReference type="GeneID" id="114488319"/>
<evidence type="ECO:0000259" key="8">
    <source>
        <dbReference type="PROSITE" id="PS51225"/>
    </source>
</evidence>
<keyword evidence="2 5" id="KW-0812">Transmembrane</keyword>
<evidence type="ECO:0000256" key="2">
    <source>
        <dbReference type="ARBA" id="ARBA00022692"/>
    </source>
</evidence>
<dbReference type="AlphaFoldDB" id="A0A7E6CNX1"/>
<keyword evidence="9" id="KW-1185">Reference proteome</keyword>
<dbReference type="InterPro" id="IPR050578">
    <property type="entry name" value="MARVEL-CKLF_proteins"/>
</dbReference>
<feature type="region of interest" description="Disordered" evidence="6">
    <location>
        <begin position="1"/>
        <end position="35"/>
    </location>
</feature>
<evidence type="ECO:0000256" key="5">
    <source>
        <dbReference type="PROSITE-ProRule" id="PRU00581"/>
    </source>
</evidence>
<evidence type="ECO:0000256" key="3">
    <source>
        <dbReference type="ARBA" id="ARBA00022989"/>
    </source>
</evidence>
<dbReference type="PANTHER" id="PTHR22776">
    <property type="entry name" value="MARVEL-CONTAINING POTENTIAL LIPID RAFT-ASSOCIATED PROTEIN"/>
    <property type="match status" value="1"/>
</dbReference>
<accession>A0A7E6CNX1</accession>
<dbReference type="CTD" id="146223"/>
<name>A0A7E6CNX1_9CHIR</name>
<dbReference type="GO" id="GO:0016020">
    <property type="term" value="C:membrane"/>
    <property type="evidence" value="ECO:0007669"/>
    <property type="project" value="UniProtKB-SubCell"/>
</dbReference>